<dbReference type="Proteomes" id="UP000248961">
    <property type="component" value="Unassembled WGS sequence"/>
</dbReference>
<dbReference type="RefSeq" id="XP_025552492.1">
    <property type="nucleotide sequence ID" value="XM_025698894.1"/>
</dbReference>
<dbReference type="AlphaFoldDB" id="A0A395I2D2"/>
<accession>A0A395I2D2</accession>
<evidence type="ECO:0000256" key="1">
    <source>
        <dbReference type="SAM" id="MobiDB-lite"/>
    </source>
</evidence>
<feature type="compositionally biased region" description="Acidic residues" evidence="1">
    <location>
        <begin position="260"/>
        <end position="310"/>
    </location>
</feature>
<feature type="region of interest" description="Disordered" evidence="1">
    <location>
        <begin position="259"/>
        <end position="310"/>
    </location>
</feature>
<dbReference type="EMBL" id="KZ824279">
    <property type="protein sequence ID" value="RAL13338.1"/>
    <property type="molecule type" value="Genomic_DNA"/>
</dbReference>
<name>A0A395I2D2_ASPHC</name>
<dbReference type="OrthoDB" id="4389400at2759"/>
<gene>
    <name evidence="2" type="ORF">BO97DRAFT_449988</name>
</gene>
<evidence type="ECO:0000313" key="3">
    <source>
        <dbReference type="Proteomes" id="UP000248961"/>
    </source>
</evidence>
<protein>
    <submittedName>
        <fullName evidence="2">Uncharacterized protein</fullName>
    </submittedName>
</protein>
<keyword evidence="3" id="KW-1185">Reference proteome</keyword>
<dbReference type="VEuPathDB" id="FungiDB:BO97DRAFT_449988"/>
<reference evidence="2 3" key="1">
    <citation type="submission" date="2018-02" db="EMBL/GenBank/DDBJ databases">
        <title>The genomes of Aspergillus section Nigri reveals drivers in fungal speciation.</title>
        <authorList>
            <consortium name="DOE Joint Genome Institute"/>
            <person name="Vesth T.C."/>
            <person name="Nybo J."/>
            <person name="Theobald S."/>
            <person name="Brandl J."/>
            <person name="Frisvad J.C."/>
            <person name="Nielsen K.F."/>
            <person name="Lyhne E.K."/>
            <person name="Kogle M.E."/>
            <person name="Kuo A."/>
            <person name="Riley R."/>
            <person name="Clum A."/>
            <person name="Nolan M."/>
            <person name="Lipzen A."/>
            <person name="Salamov A."/>
            <person name="Henrissat B."/>
            <person name="Wiebenga A."/>
            <person name="De vries R.P."/>
            <person name="Grigoriev I.V."/>
            <person name="Mortensen U.H."/>
            <person name="Andersen M.R."/>
            <person name="Baker S.E."/>
        </authorList>
    </citation>
    <scope>NUCLEOTIDE SEQUENCE [LARGE SCALE GENOMIC DNA]</scope>
    <source>
        <strain evidence="2 3">CBS 101889</strain>
    </source>
</reference>
<organism evidence="2 3">
    <name type="scientific">Aspergillus homomorphus (strain CBS 101889)</name>
    <dbReference type="NCBI Taxonomy" id="1450537"/>
    <lineage>
        <taxon>Eukaryota</taxon>
        <taxon>Fungi</taxon>
        <taxon>Dikarya</taxon>
        <taxon>Ascomycota</taxon>
        <taxon>Pezizomycotina</taxon>
        <taxon>Eurotiomycetes</taxon>
        <taxon>Eurotiomycetidae</taxon>
        <taxon>Eurotiales</taxon>
        <taxon>Aspergillaceae</taxon>
        <taxon>Aspergillus</taxon>
        <taxon>Aspergillus subgen. Circumdati</taxon>
    </lineage>
</organism>
<sequence>MSNDFDPNRPKAEQLAREVSSALDRAGIHHILWGQLAFSVYSGNFPCNHIDFVVPNEDLDRACNNLDSTNLPCVTDNPSCSYWLIPEGSHAERIFHIDALNADEVLIHFDIRIFPMSWALPGYQQIAYRTFTDVIDRKDLILCSDQRLKGRFIYERYPIRMLAPVHYLQSIISRYLGLGSGLEIIRQFHREVITPLNEEGDTSEGFCMESLHFSYNIMLYSILHSLDENEIKATAEGVQSYLNAYEAHLSQMQEVREGLEAVEEADEEDEEPNESEETTSDDEQSDEAKDEEQMEDVNGDETQVDVMDVE</sequence>
<proteinExistence type="predicted"/>
<dbReference type="GeneID" id="37203183"/>
<evidence type="ECO:0000313" key="2">
    <source>
        <dbReference type="EMBL" id="RAL13338.1"/>
    </source>
</evidence>